<dbReference type="EMBL" id="BAUV01000007">
    <property type="protein sequence ID" value="GAE34307.1"/>
    <property type="molecule type" value="Genomic_DNA"/>
</dbReference>
<accession>W4QQU6</accession>
<evidence type="ECO:0000256" key="1">
    <source>
        <dbReference type="SAM" id="Phobius"/>
    </source>
</evidence>
<feature type="transmembrane region" description="Helical" evidence="1">
    <location>
        <begin position="7"/>
        <end position="25"/>
    </location>
</feature>
<evidence type="ECO:0000313" key="3">
    <source>
        <dbReference type="Proteomes" id="UP000018896"/>
    </source>
</evidence>
<reference evidence="2 3" key="1">
    <citation type="journal article" date="2014" name="Genome Announc.">
        <title>Draft Genome Sequences of Three Alkaliphilic Bacillus Strains, Bacillus wakoensis JCM 9140T, Bacillus akibai JCM 9157T, and Bacillus hemicellulosilyticus JCM 9152T.</title>
        <authorList>
            <person name="Yuki M."/>
            <person name="Oshima K."/>
            <person name="Suda W."/>
            <person name="Oshida Y."/>
            <person name="Kitamura K."/>
            <person name="Iida T."/>
            <person name="Hattori M."/>
            <person name="Ohkuma M."/>
        </authorList>
    </citation>
    <scope>NUCLEOTIDE SEQUENCE [LARGE SCALE GENOMIC DNA]</scope>
    <source>
        <strain evidence="2 3">JCM 9157</strain>
    </source>
</reference>
<comment type="caution">
    <text evidence="2">The sequence shown here is derived from an EMBL/GenBank/DDBJ whole genome shotgun (WGS) entry which is preliminary data.</text>
</comment>
<keyword evidence="1" id="KW-1133">Transmembrane helix</keyword>
<evidence type="ECO:0000313" key="2">
    <source>
        <dbReference type="EMBL" id="GAE34307.1"/>
    </source>
</evidence>
<dbReference type="AlphaFoldDB" id="W4QQU6"/>
<dbReference type="Proteomes" id="UP000018896">
    <property type="component" value="Unassembled WGS sequence"/>
</dbReference>
<feature type="transmembrane region" description="Helical" evidence="1">
    <location>
        <begin position="31"/>
        <end position="49"/>
    </location>
</feature>
<dbReference type="STRING" id="1236973.JCM9157_1355"/>
<name>W4QQU6_HALA3</name>
<organism evidence="2 3">
    <name type="scientific">Halalkalibacter akibai (strain ATCC 43226 / DSM 21942 / CIP 109018 / JCM 9157 / 1139)</name>
    <name type="common">Bacillus akibai</name>
    <dbReference type="NCBI Taxonomy" id="1236973"/>
    <lineage>
        <taxon>Bacteria</taxon>
        <taxon>Bacillati</taxon>
        <taxon>Bacillota</taxon>
        <taxon>Bacilli</taxon>
        <taxon>Bacillales</taxon>
        <taxon>Bacillaceae</taxon>
        <taxon>Halalkalibacter</taxon>
    </lineage>
</organism>
<protein>
    <submittedName>
        <fullName evidence="2">Uncharacterized protein</fullName>
    </submittedName>
</protein>
<gene>
    <name evidence="2" type="ORF">JCM9157_1355</name>
</gene>
<proteinExistence type="predicted"/>
<keyword evidence="3" id="KW-1185">Reference proteome</keyword>
<keyword evidence="1" id="KW-0812">Transmembrane</keyword>
<keyword evidence="1" id="KW-0472">Membrane</keyword>
<sequence>MVGGGTLVAWSPIIAIAGFAKISVIDLVRKSFLPVIIALTLTTIVGLLLF</sequence>